<dbReference type="PANTHER" id="PTHR22803">
    <property type="entry name" value="MANNOSE, PHOSPHOLIPASE, LECTIN RECEPTOR RELATED"/>
    <property type="match status" value="1"/>
</dbReference>
<dbReference type="EnsemblMetazoa" id="G17268.1">
    <property type="protein sequence ID" value="G17268.1:cds"/>
    <property type="gene ID" value="G17268"/>
</dbReference>
<dbReference type="InterPro" id="IPR016054">
    <property type="entry name" value="LY6_UPA_recep-like"/>
</dbReference>
<dbReference type="InterPro" id="IPR016187">
    <property type="entry name" value="CTDL_fold"/>
</dbReference>
<sequence length="279" mass="31934">MQHRIASACLLVILLAKADGLRCYSCNLIGDPLKCQTTEICGDHKICVVTETIDSAFNLTYRLGCENEQDCSDIARRSSDVRRSLTEQCCREDLCNRGYPRSLTARPTTPSPTTVTTRPTHVITTPSTDYTTRHQHHVPTSSLHLSSIADKCPHGHSLDGYCYVGSMQYGHQWSKVNRHKADTYCRNHNMTLPSIHSLDEEMFLTRLMEGNPFWLGIKDIHWDDGTNFNFNRWDSRNYHSSTNRNCVVVVISGEDHIWRTESCDQHHYFVCKRKMHVAS</sequence>
<dbReference type="OrthoDB" id="7357196at2759"/>
<dbReference type="CDD" id="cd00037">
    <property type="entry name" value="CLECT"/>
    <property type="match status" value="1"/>
</dbReference>
<dbReference type="Pfam" id="PF00059">
    <property type="entry name" value="Lectin_C"/>
    <property type="match status" value="1"/>
</dbReference>
<protein>
    <recommendedName>
        <fullName evidence="3">C-type lectin domain-containing protein</fullName>
    </recommendedName>
</protein>
<feature type="signal peptide" evidence="2">
    <location>
        <begin position="1"/>
        <end position="20"/>
    </location>
</feature>
<dbReference type="Gene3D" id="2.10.60.10">
    <property type="entry name" value="CD59"/>
    <property type="match status" value="1"/>
</dbReference>
<dbReference type="SUPFAM" id="SSF57302">
    <property type="entry name" value="Snake toxin-like"/>
    <property type="match status" value="1"/>
</dbReference>
<dbReference type="SUPFAM" id="SSF56436">
    <property type="entry name" value="C-type lectin-like"/>
    <property type="match status" value="1"/>
</dbReference>
<evidence type="ECO:0000256" key="2">
    <source>
        <dbReference type="SAM" id="SignalP"/>
    </source>
</evidence>
<evidence type="ECO:0000313" key="5">
    <source>
        <dbReference type="Proteomes" id="UP000005408"/>
    </source>
</evidence>
<dbReference type="Pfam" id="PF00021">
    <property type="entry name" value="UPAR_LY6"/>
    <property type="match status" value="1"/>
</dbReference>
<dbReference type="InterPro" id="IPR016186">
    <property type="entry name" value="C-type_lectin-like/link_sf"/>
</dbReference>
<dbReference type="InterPro" id="IPR045860">
    <property type="entry name" value="Snake_toxin-like_sf"/>
</dbReference>
<evidence type="ECO:0000256" key="1">
    <source>
        <dbReference type="SAM" id="MobiDB-lite"/>
    </source>
</evidence>
<dbReference type="OMA" id="HIWRTES"/>
<proteinExistence type="predicted"/>
<dbReference type="Gene3D" id="3.10.100.10">
    <property type="entry name" value="Mannose-Binding Protein A, subunit A"/>
    <property type="match status" value="1"/>
</dbReference>
<organism evidence="4 5">
    <name type="scientific">Magallana gigas</name>
    <name type="common">Pacific oyster</name>
    <name type="synonym">Crassostrea gigas</name>
    <dbReference type="NCBI Taxonomy" id="29159"/>
    <lineage>
        <taxon>Eukaryota</taxon>
        <taxon>Metazoa</taxon>
        <taxon>Spiralia</taxon>
        <taxon>Lophotrochozoa</taxon>
        <taxon>Mollusca</taxon>
        <taxon>Bivalvia</taxon>
        <taxon>Autobranchia</taxon>
        <taxon>Pteriomorphia</taxon>
        <taxon>Ostreida</taxon>
        <taxon>Ostreoidea</taxon>
        <taxon>Ostreidae</taxon>
        <taxon>Magallana</taxon>
    </lineage>
</organism>
<reference evidence="4" key="1">
    <citation type="submission" date="2022-08" db="UniProtKB">
        <authorList>
            <consortium name="EnsemblMetazoa"/>
        </authorList>
    </citation>
    <scope>IDENTIFICATION</scope>
    <source>
        <strain evidence="4">05x7-T-G4-1.051#20</strain>
    </source>
</reference>
<feature type="chain" id="PRO_5036450146" description="C-type lectin domain-containing protein" evidence="2">
    <location>
        <begin position="21"/>
        <end position="279"/>
    </location>
</feature>
<accession>A0A8W8J985</accession>
<evidence type="ECO:0000313" key="4">
    <source>
        <dbReference type="EnsemblMetazoa" id="G17268.1:cds"/>
    </source>
</evidence>
<dbReference type="SMART" id="SM00034">
    <property type="entry name" value="CLECT"/>
    <property type="match status" value="1"/>
</dbReference>
<keyword evidence="2" id="KW-0732">Signal</keyword>
<dbReference type="Proteomes" id="UP000005408">
    <property type="component" value="Unassembled WGS sequence"/>
</dbReference>
<keyword evidence="5" id="KW-1185">Reference proteome</keyword>
<dbReference type="AlphaFoldDB" id="A0A8W8J985"/>
<feature type="region of interest" description="Disordered" evidence="1">
    <location>
        <begin position="101"/>
        <end position="134"/>
    </location>
</feature>
<name>A0A8W8J985_MAGGI</name>
<dbReference type="InterPro" id="IPR001304">
    <property type="entry name" value="C-type_lectin-like"/>
</dbReference>
<evidence type="ECO:0000259" key="3">
    <source>
        <dbReference type="PROSITE" id="PS50041"/>
    </source>
</evidence>
<feature type="compositionally biased region" description="Low complexity" evidence="1">
    <location>
        <begin position="101"/>
        <end position="128"/>
    </location>
</feature>
<dbReference type="InterPro" id="IPR050111">
    <property type="entry name" value="C-type_lectin/snaclec_domain"/>
</dbReference>
<dbReference type="PROSITE" id="PS50041">
    <property type="entry name" value="C_TYPE_LECTIN_2"/>
    <property type="match status" value="1"/>
</dbReference>
<feature type="domain" description="C-type lectin" evidence="3">
    <location>
        <begin position="158"/>
        <end position="272"/>
    </location>
</feature>